<keyword evidence="3" id="KW-0479">Metal-binding</keyword>
<evidence type="ECO:0000256" key="1">
    <source>
        <dbReference type="ARBA" id="ARBA00009409"/>
    </source>
</evidence>
<dbReference type="SMART" id="SM00898">
    <property type="entry name" value="Fapy_DNA_glyco"/>
    <property type="match status" value="1"/>
</dbReference>
<organism evidence="16 17">
    <name type="scientific">Scrofimicrobium canadense</name>
    <dbReference type="NCBI Taxonomy" id="2652290"/>
    <lineage>
        <taxon>Bacteria</taxon>
        <taxon>Bacillati</taxon>
        <taxon>Actinomycetota</taxon>
        <taxon>Actinomycetes</taxon>
        <taxon>Actinomycetales</taxon>
        <taxon>Actinomycetaceae</taxon>
        <taxon>Scrofimicrobium</taxon>
    </lineage>
</organism>
<dbReference type="GO" id="GO:0140078">
    <property type="term" value="F:class I DNA-(apurinic or apyrimidinic site) endonuclease activity"/>
    <property type="evidence" value="ECO:0007669"/>
    <property type="project" value="UniProtKB-EC"/>
</dbReference>
<dbReference type="InterPro" id="IPR012319">
    <property type="entry name" value="FPG_cat"/>
</dbReference>
<dbReference type="Pfam" id="PF01149">
    <property type="entry name" value="Fapy_DNA_glyco"/>
    <property type="match status" value="1"/>
</dbReference>
<evidence type="ECO:0000256" key="11">
    <source>
        <dbReference type="ARBA" id="ARBA00023268"/>
    </source>
</evidence>
<evidence type="ECO:0000259" key="14">
    <source>
        <dbReference type="PROSITE" id="PS51066"/>
    </source>
</evidence>
<dbReference type="CDD" id="cd08971">
    <property type="entry name" value="AcNei2_N"/>
    <property type="match status" value="1"/>
</dbReference>
<protein>
    <recommendedName>
        <fullName evidence="2">DNA-(apurinic or apyrimidinic site) lyase</fullName>
        <ecNumber evidence="2">4.2.99.18</ecNumber>
    </recommendedName>
</protein>
<sequence length="263" mass="29532">MPEGDTVFRTAKMLDHALAGQILTRFELRTHRQAPDMVGEQVIGCIPVGKHLLLRIGHRTLHSHLKMEGVWHVYRRGQSWRKPAHKARVVLETEEKQAVGFEIAQVSVIPTTSESEVVGHLGPDILSPQWNKAMETLVLGNFTADSRPLHVALLDQRNVAGFGNEYANELCFLGGFDPRSAANTLDLKRLITIGRRAIVANCARWERTLTGDTRPGRRHYVYGRARKPCRRCGTPIAFTRLGAKATELRDVYWCPTCQPAIVQ</sequence>
<dbReference type="SUPFAM" id="SSF81624">
    <property type="entry name" value="N-terminal domain of MutM-like DNA repair proteins"/>
    <property type="match status" value="1"/>
</dbReference>
<keyword evidence="12" id="KW-0326">Glycosidase</keyword>
<evidence type="ECO:0000256" key="13">
    <source>
        <dbReference type="PROSITE-ProRule" id="PRU00391"/>
    </source>
</evidence>
<name>A0A6N7VPN2_9ACTO</name>
<evidence type="ECO:0000256" key="7">
    <source>
        <dbReference type="ARBA" id="ARBA00022833"/>
    </source>
</evidence>
<dbReference type="SMART" id="SM01232">
    <property type="entry name" value="H2TH"/>
    <property type="match status" value="1"/>
</dbReference>
<evidence type="ECO:0000256" key="2">
    <source>
        <dbReference type="ARBA" id="ARBA00012720"/>
    </source>
</evidence>
<evidence type="ECO:0000256" key="8">
    <source>
        <dbReference type="ARBA" id="ARBA00023125"/>
    </source>
</evidence>
<dbReference type="Gene3D" id="3.20.190.10">
    <property type="entry name" value="MutM-like, N-terminal"/>
    <property type="match status" value="1"/>
</dbReference>
<evidence type="ECO:0000313" key="17">
    <source>
        <dbReference type="Proteomes" id="UP000470875"/>
    </source>
</evidence>
<feature type="domain" description="FPG-type" evidence="14">
    <location>
        <begin position="220"/>
        <end position="259"/>
    </location>
</feature>
<dbReference type="GO" id="GO:0006284">
    <property type="term" value="P:base-excision repair"/>
    <property type="evidence" value="ECO:0007669"/>
    <property type="project" value="InterPro"/>
</dbReference>
<keyword evidence="5 13" id="KW-0863">Zinc-finger</keyword>
<dbReference type="InterPro" id="IPR044090">
    <property type="entry name" value="Nei2_N"/>
</dbReference>
<keyword evidence="6" id="KW-0378">Hydrolase</keyword>
<keyword evidence="4" id="KW-0227">DNA damage</keyword>
<dbReference type="Gene3D" id="1.10.8.50">
    <property type="match status" value="1"/>
</dbReference>
<evidence type="ECO:0000256" key="3">
    <source>
        <dbReference type="ARBA" id="ARBA00022723"/>
    </source>
</evidence>
<accession>A0A6N7VPN2</accession>
<dbReference type="GO" id="GO:0000703">
    <property type="term" value="F:oxidized pyrimidine nucleobase lesion DNA N-glycosylase activity"/>
    <property type="evidence" value="ECO:0007669"/>
    <property type="project" value="TreeGrafter"/>
</dbReference>
<evidence type="ECO:0000313" key="16">
    <source>
        <dbReference type="EMBL" id="MSS83699.1"/>
    </source>
</evidence>
<gene>
    <name evidence="16" type="ORF">FYJ24_02760</name>
</gene>
<evidence type="ECO:0000256" key="4">
    <source>
        <dbReference type="ARBA" id="ARBA00022763"/>
    </source>
</evidence>
<dbReference type="EC" id="4.2.99.18" evidence="2"/>
<dbReference type="PANTHER" id="PTHR42697:SF1">
    <property type="entry name" value="ENDONUCLEASE 8"/>
    <property type="match status" value="1"/>
</dbReference>
<evidence type="ECO:0000259" key="15">
    <source>
        <dbReference type="PROSITE" id="PS51068"/>
    </source>
</evidence>
<keyword evidence="10" id="KW-0456">Lyase</keyword>
<keyword evidence="17" id="KW-1185">Reference proteome</keyword>
<evidence type="ECO:0000256" key="5">
    <source>
        <dbReference type="ARBA" id="ARBA00022771"/>
    </source>
</evidence>
<proteinExistence type="inferred from homology"/>
<keyword evidence="8" id="KW-0238">DNA-binding</keyword>
<feature type="domain" description="Formamidopyrimidine-DNA glycosylase catalytic" evidence="15">
    <location>
        <begin position="2"/>
        <end position="100"/>
    </location>
</feature>
<dbReference type="SUPFAM" id="SSF46946">
    <property type="entry name" value="S13-like H2TH domain"/>
    <property type="match status" value="1"/>
</dbReference>
<dbReference type="PROSITE" id="PS51066">
    <property type="entry name" value="ZF_FPG_2"/>
    <property type="match status" value="1"/>
</dbReference>
<dbReference type="Pfam" id="PF06831">
    <property type="entry name" value="H2TH"/>
    <property type="match status" value="1"/>
</dbReference>
<evidence type="ECO:0000256" key="9">
    <source>
        <dbReference type="ARBA" id="ARBA00023204"/>
    </source>
</evidence>
<comment type="caution">
    <text evidence="16">The sequence shown here is derived from an EMBL/GenBank/DDBJ whole genome shotgun (WGS) entry which is preliminary data.</text>
</comment>
<reference evidence="16 17" key="1">
    <citation type="submission" date="2019-08" db="EMBL/GenBank/DDBJ databases">
        <title>In-depth cultivation of the pig gut microbiome towards novel bacterial diversity and tailored functional studies.</title>
        <authorList>
            <person name="Wylensek D."/>
            <person name="Hitch T.C.A."/>
            <person name="Clavel T."/>
        </authorList>
    </citation>
    <scope>NUCLEOTIDE SEQUENCE [LARGE SCALE GENOMIC DNA]</scope>
    <source>
        <strain evidence="16 17">WB03_NA08</strain>
    </source>
</reference>
<keyword evidence="7" id="KW-0862">Zinc</keyword>
<dbReference type="InterPro" id="IPR015886">
    <property type="entry name" value="H2TH_FPG"/>
</dbReference>
<dbReference type="GO" id="GO:0008270">
    <property type="term" value="F:zinc ion binding"/>
    <property type="evidence" value="ECO:0007669"/>
    <property type="project" value="UniProtKB-KW"/>
</dbReference>
<dbReference type="InterPro" id="IPR010979">
    <property type="entry name" value="Ribosomal_uS13-like_H2TH"/>
</dbReference>
<dbReference type="InterPro" id="IPR035937">
    <property type="entry name" value="FPG_N"/>
</dbReference>
<comment type="similarity">
    <text evidence="1">Belongs to the FPG family.</text>
</comment>
<dbReference type="AlphaFoldDB" id="A0A6N7VPN2"/>
<keyword evidence="11" id="KW-0511">Multifunctional enzyme</keyword>
<dbReference type="PANTHER" id="PTHR42697">
    <property type="entry name" value="ENDONUCLEASE 8"/>
    <property type="match status" value="1"/>
</dbReference>
<dbReference type="GO" id="GO:0003684">
    <property type="term" value="F:damaged DNA binding"/>
    <property type="evidence" value="ECO:0007669"/>
    <property type="project" value="InterPro"/>
</dbReference>
<dbReference type="InterPro" id="IPR000214">
    <property type="entry name" value="Znf_DNA_glyclase/AP_lyase"/>
</dbReference>
<dbReference type="PROSITE" id="PS51068">
    <property type="entry name" value="FPG_CAT"/>
    <property type="match status" value="1"/>
</dbReference>
<dbReference type="RefSeq" id="WP_154543396.1">
    <property type="nucleotide sequence ID" value="NZ_VULO01000003.1"/>
</dbReference>
<evidence type="ECO:0000256" key="12">
    <source>
        <dbReference type="ARBA" id="ARBA00023295"/>
    </source>
</evidence>
<evidence type="ECO:0000256" key="6">
    <source>
        <dbReference type="ARBA" id="ARBA00022801"/>
    </source>
</evidence>
<dbReference type="SUPFAM" id="SSF57716">
    <property type="entry name" value="Glucocorticoid receptor-like (DNA-binding domain)"/>
    <property type="match status" value="1"/>
</dbReference>
<dbReference type="Proteomes" id="UP000470875">
    <property type="component" value="Unassembled WGS sequence"/>
</dbReference>
<keyword evidence="9" id="KW-0234">DNA repair</keyword>
<dbReference type="EMBL" id="VULO01000003">
    <property type="protein sequence ID" value="MSS83699.1"/>
    <property type="molecule type" value="Genomic_DNA"/>
</dbReference>
<evidence type="ECO:0000256" key="10">
    <source>
        <dbReference type="ARBA" id="ARBA00023239"/>
    </source>
</evidence>